<feature type="compositionally biased region" description="Polar residues" evidence="9">
    <location>
        <begin position="910"/>
        <end position="919"/>
    </location>
</feature>
<dbReference type="InterPro" id="IPR000340">
    <property type="entry name" value="Dual-sp_phosphatase_cat-dom"/>
</dbReference>
<keyword evidence="4" id="KW-0963">Cytoplasm</keyword>
<dbReference type="PANTHER" id="PTHR45864:SF2">
    <property type="entry name" value="PROTEIN PHOSPHATASE SLINGSHOT"/>
    <property type="match status" value="1"/>
</dbReference>
<feature type="region of interest" description="Disordered" evidence="9">
    <location>
        <begin position="802"/>
        <end position="931"/>
    </location>
</feature>
<dbReference type="Pfam" id="PF08766">
    <property type="entry name" value="DEK_C"/>
    <property type="match status" value="1"/>
</dbReference>
<dbReference type="InterPro" id="IPR020422">
    <property type="entry name" value="TYR_PHOSPHATASE_DUAL_dom"/>
</dbReference>
<dbReference type="SUPFAM" id="SSF52799">
    <property type="entry name" value="(Phosphotyrosine protein) phosphatases II"/>
    <property type="match status" value="1"/>
</dbReference>
<protein>
    <recommendedName>
        <fullName evidence="3">protein-serine/threonine phosphatase</fullName>
        <ecNumber evidence="3">3.1.3.16</ecNumber>
    </recommendedName>
</protein>
<dbReference type="PROSITE" id="PS50054">
    <property type="entry name" value="TYR_PHOSPHATASE_DUAL"/>
    <property type="match status" value="1"/>
</dbReference>
<evidence type="ECO:0000256" key="3">
    <source>
        <dbReference type="ARBA" id="ARBA00013081"/>
    </source>
</evidence>
<dbReference type="EMBL" id="JARBDR010000440">
    <property type="protein sequence ID" value="KAJ8312496.1"/>
    <property type="molecule type" value="Genomic_DNA"/>
</dbReference>
<feature type="compositionally biased region" description="Basic and acidic residues" evidence="9">
    <location>
        <begin position="732"/>
        <end position="747"/>
    </location>
</feature>
<dbReference type="InterPro" id="IPR029021">
    <property type="entry name" value="Prot-tyrosine_phosphatase-like"/>
</dbReference>
<proteinExistence type="inferred from homology"/>
<feature type="domain" description="DEK-C" evidence="12">
    <location>
        <begin position="273"/>
        <end position="328"/>
    </location>
</feature>
<feature type="region of interest" description="Disordered" evidence="9">
    <location>
        <begin position="589"/>
        <end position="608"/>
    </location>
</feature>
<feature type="region of interest" description="Disordered" evidence="9">
    <location>
        <begin position="1"/>
        <end position="43"/>
    </location>
</feature>
<organism evidence="13 14">
    <name type="scientific">Tegillarca granosa</name>
    <name type="common">Malaysian cockle</name>
    <name type="synonym">Anadara granosa</name>
    <dbReference type="NCBI Taxonomy" id="220873"/>
    <lineage>
        <taxon>Eukaryota</taxon>
        <taxon>Metazoa</taxon>
        <taxon>Spiralia</taxon>
        <taxon>Lophotrochozoa</taxon>
        <taxon>Mollusca</taxon>
        <taxon>Bivalvia</taxon>
        <taxon>Autobranchia</taxon>
        <taxon>Pteriomorphia</taxon>
        <taxon>Arcoida</taxon>
        <taxon>Arcoidea</taxon>
        <taxon>Arcidae</taxon>
        <taxon>Tegillarca</taxon>
    </lineage>
</organism>
<feature type="region of interest" description="Disordered" evidence="9">
    <location>
        <begin position="637"/>
        <end position="660"/>
    </location>
</feature>
<feature type="domain" description="Tyrosine-protein phosphatase" evidence="10">
    <location>
        <begin position="332"/>
        <end position="473"/>
    </location>
</feature>
<dbReference type="InterPro" id="IPR000387">
    <property type="entry name" value="Tyr_Pase_dom"/>
</dbReference>
<keyword evidence="5" id="KW-0378">Hydrolase</keyword>
<gene>
    <name evidence="13" type="ORF">KUTeg_009869</name>
</gene>
<evidence type="ECO:0000259" key="12">
    <source>
        <dbReference type="PROSITE" id="PS51998"/>
    </source>
</evidence>
<comment type="similarity">
    <text evidence="2">Belongs to the protein-tyrosine phosphatase family.</text>
</comment>
<feature type="compositionally biased region" description="Polar residues" evidence="9">
    <location>
        <begin position="1"/>
        <end position="16"/>
    </location>
</feature>
<feature type="compositionally biased region" description="Basic and acidic residues" evidence="9">
    <location>
        <begin position="865"/>
        <end position="883"/>
    </location>
</feature>
<dbReference type="SUPFAM" id="SSF109715">
    <property type="entry name" value="DEK C-terminal domain"/>
    <property type="match status" value="1"/>
</dbReference>
<dbReference type="Pfam" id="PF23040">
    <property type="entry name" value="PH_SSH1-like_1st"/>
    <property type="match status" value="1"/>
</dbReference>
<feature type="domain" description="Tyrosine specific protein phosphatases" evidence="11">
    <location>
        <begin position="397"/>
        <end position="462"/>
    </location>
</feature>
<accession>A0ABQ9F7F3</accession>
<dbReference type="Proteomes" id="UP001217089">
    <property type="component" value="Unassembled WGS sequence"/>
</dbReference>
<dbReference type="InterPro" id="IPR016130">
    <property type="entry name" value="Tyr_Pase_AS"/>
</dbReference>
<dbReference type="SMART" id="SM00195">
    <property type="entry name" value="DSPc"/>
    <property type="match status" value="1"/>
</dbReference>
<evidence type="ECO:0000256" key="9">
    <source>
        <dbReference type="SAM" id="MobiDB-lite"/>
    </source>
</evidence>
<keyword evidence="7" id="KW-0206">Cytoskeleton</keyword>
<keyword evidence="6" id="KW-0904">Protein phosphatase</keyword>
<sequence length="985" mass="110868">MALVTVQRSPSPTNTPESEETGEDEVDDPNNSKSPGRQRRSKSTLKRLRKFFHTVRFISKLRPCFSESYFAVKGAALILPQSDSECTYSITRKISRNGNEGDIQSHLQSMFYLLRPQDTIKVAVKLESLKGGDRNRYMAVVSTNGKQDTEESVILGIDCDEKATIGLVVPIYANTTLKLDGDGGFQIVAEGHPYGFKPVSVQAMWSALQSLNKVLKIASDNVYLVRGLTHTWIGYYKSRINSERAYITEWNTNEDIEFFRSVPIVLETDDEEAALKKQIKVELKNVMMKVDLDDVTSRYLREQVEEAMGIDLKEHRGFIDQQMLQILGQMDSPTLIKEFLYLGSEWNASNMAELQNNGVGHILNISKEIDNFFPTVFTYMNVREWDSEETNLLPYWEDTYKFITEARANDSKVLVHCKMGISRSASTVIAFCMKEYDMSRQEAYDYVKELRSCIMPNSAFWHQLETYEGILKARSEQNMQKPPSRSVPETPEEPMTFLGQNLPLFDYSHVCHSADLDESVFWHPDKRSDEDGNHNTCPLEPDFEISSRSADSTEELLPDNLSPTPDTASGMLKTASGVYYFKDPIISKEKTDSDESGEEGVDSGTDKNFLSLNVGKESTCSIEVPSLPKIKPDRSWIRESSTDDLDPGGGMENIDQSKMDSVEGAEAVDSSEEGMIYFKAHSAEVDDKSKLSDSVFLHDATVSESTTDDSPPGIDHYIKENIPWNPGKVKKQKEDLEGKMKDSKSESIDSSDGVIILVDGVPFVDQTSAEKLANKQEVVKSHDQKNGDETDQILKEIKTEKIFLGESSTGEQDPPLRRPASVYEMEDIQLPEGIVKRTTQEIEDRNKSTDDLTQSENRPLRRSSSLKDERVTPKNKRSSERRKTCTPILSPTTPSDTSPAKDISKLELESSFTRDTTPQDLPVDSQDIDNTHSNDICDNKDSFFDSDNQDLDSPATDVAVYKFLGEEVSVEKGIVKKQKMGKFTL</sequence>
<feature type="compositionally biased region" description="Acidic residues" evidence="9">
    <location>
        <begin position="17"/>
        <end position="28"/>
    </location>
</feature>
<evidence type="ECO:0000256" key="7">
    <source>
        <dbReference type="ARBA" id="ARBA00023212"/>
    </source>
</evidence>
<feature type="compositionally biased region" description="Basic and acidic residues" evidence="9">
    <location>
        <begin position="834"/>
        <end position="850"/>
    </location>
</feature>
<comment type="catalytic activity">
    <reaction evidence="8">
        <text>O-phospho-L-threonyl-[protein] + H2O = L-threonyl-[protein] + phosphate</text>
        <dbReference type="Rhea" id="RHEA:47004"/>
        <dbReference type="Rhea" id="RHEA-COMP:11060"/>
        <dbReference type="Rhea" id="RHEA-COMP:11605"/>
        <dbReference type="ChEBI" id="CHEBI:15377"/>
        <dbReference type="ChEBI" id="CHEBI:30013"/>
        <dbReference type="ChEBI" id="CHEBI:43474"/>
        <dbReference type="ChEBI" id="CHEBI:61977"/>
        <dbReference type="EC" id="3.1.3.16"/>
    </reaction>
</comment>
<evidence type="ECO:0000256" key="1">
    <source>
        <dbReference type="ARBA" id="ARBA00004245"/>
    </source>
</evidence>
<comment type="caution">
    <text evidence="13">The sequence shown here is derived from an EMBL/GenBank/DDBJ whole genome shotgun (WGS) entry which is preliminary data.</text>
</comment>
<name>A0ABQ9F7F3_TEGGR</name>
<comment type="subcellular location">
    <subcellularLocation>
        <location evidence="1">Cytoplasm</location>
        <location evidence="1">Cytoskeleton</location>
    </subcellularLocation>
</comment>
<evidence type="ECO:0000313" key="13">
    <source>
        <dbReference type="EMBL" id="KAJ8312496.1"/>
    </source>
</evidence>
<evidence type="ECO:0000256" key="6">
    <source>
        <dbReference type="ARBA" id="ARBA00022912"/>
    </source>
</evidence>
<dbReference type="EC" id="3.1.3.16" evidence="3"/>
<evidence type="ECO:0000313" key="14">
    <source>
        <dbReference type="Proteomes" id="UP001217089"/>
    </source>
</evidence>
<dbReference type="InterPro" id="IPR043588">
    <property type="entry name" value="SSH-N"/>
</dbReference>
<dbReference type="PANTHER" id="PTHR45864">
    <property type="entry name" value="SLINGSHOT PROTEIN PHOSPHATASE HOMOLOG"/>
    <property type="match status" value="1"/>
</dbReference>
<reference evidence="13 14" key="1">
    <citation type="submission" date="2022-12" db="EMBL/GenBank/DDBJ databases">
        <title>Chromosome-level genome of Tegillarca granosa.</title>
        <authorList>
            <person name="Kim J."/>
        </authorList>
    </citation>
    <scope>NUCLEOTIDE SEQUENCE [LARGE SCALE GENOMIC DNA]</scope>
    <source>
        <strain evidence="13">Teg-2019</strain>
        <tissue evidence="13">Adductor muscle</tissue>
    </source>
</reference>
<evidence type="ECO:0000256" key="2">
    <source>
        <dbReference type="ARBA" id="ARBA00009580"/>
    </source>
</evidence>
<evidence type="ECO:0000256" key="4">
    <source>
        <dbReference type="ARBA" id="ARBA00022490"/>
    </source>
</evidence>
<feature type="compositionally biased region" description="Polar residues" evidence="9">
    <location>
        <begin position="887"/>
        <end position="898"/>
    </location>
</feature>
<dbReference type="PROSITE" id="PS51998">
    <property type="entry name" value="DEK_C"/>
    <property type="match status" value="1"/>
</dbReference>
<feature type="region of interest" description="Disordered" evidence="9">
    <location>
        <begin position="702"/>
        <end position="747"/>
    </location>
</feature>
<evidence type="ECO:0000259" key="11">
    <source>
        <dbReference type="PROSITE" id="PS50056"/>
    </source>
</evidence>
<dbReference type="PROSITE" id="PS00383">
    <property type="entry name" value="TYR_PHOSPHATASE_1"/>
    <property type="match status" value="1"/>
</dbReference>
<feature type="region of interest" description="Disordered" evidence="9">
    <location>
        <begin position="527"/>
        <end position="569"/>
    </location>
</feature>
<dbReference type="InterPro" id="IPR043587">
    <property type="entry name" value="Phosphatase_SSH-like"/>
</dbReference>
<dbReference type="PROSITE" id="PS50056">
    <property type="entry name" value="TYR_PHOSPHATASE_2"/>
    <property type="match status" value="1"/>
</dbReference>
<evidence type="ECO:0000259" key="10">
    <source>
        <dbReference type="PROSITE" id="PS50054"/>
    </source>
</evidence>
<evidence type="ECO:0000256" key="5">
    <source>
        <dbReference type="ARBA" id="ARBA00022801"/>
    </source>
</evidence>
<dbReference type="Pfam" id="PF00782">
    <property type="entry name" value="DSPc"/>
    <property type="match status" value="1"/>
</dbReference>
<keyword evidence="14" id="KW-1185">Reference proteome</keyword>
<evidence type="ECO:0000256" key="8">
    <source>
        <dbReference type="ARBA" id="ARBA00048336"/>
    </source>
</evidence>
<dbReference type="InterPro" id="IPR014876">
    <property type="entry name" value="DEK_C"/>
</dbReference>
<dbReference type="Gene3D" id="3.90.190.10">
    <property type="entry name" value="Protein tyrosine phosphatase superfamily"/>
    <property type="match status" value="1"/>
</dbReference>